<reference evidence="1" key="1">
    <citation type="submission" date="2023-09" db="UniProtKB">
        <authorList>
            <consortium name="Ensembl"/>
        </authorList>
    </citation>
    <scope>IDENTIFICATION</scope>
</reference>
<organism evidence="1">
    <name type="scientific">Castor canadensis</name>
    <name type="common">American beaver</name>
    <dbReference type="NCBI Taxonomy" id="51338"/>
    <lineage>
        <taxon>Eukaryota</taxon>
        <taxon>Metazoa</taxon>
        <taxon>Chordata</taxon>
        <taxon>Craniata</taxon>
        <taxon>Vertebrata</taxon>
        <taxon>Euteleostomi</taxon>
        <taxon>Mammalia</taxon>
        <taxon>Eutheria</taxon>
        <taxon>Euarchontoglires</taxon>
        <taxon>Glires</taxon>
        <taxon>Rodentia</taxon>
        <taxon>Castorimorpha</taxon>
        <taxon>Castoridae</taxon>
        <taxon>Castor</taxon>
    </lineage>
</organism>
<dbReference type="Ensembl" id="ENSCCNT00000022645.1">
    <property type="protein sequence ID" value="ENSCCNP00000017386.1"/>
    <property type="gene ID" value="ENSCCNG00000017713.1"/>
</dbReference>
<name>A0A8C0WW48_CASCN</name>
<evidence type="ECO:0000313" key="1">
    <source>
        <dbReference type="Ensembl" id="ENSCCNP00000017386.1"/>
    </source>
</evidence>
<protein>
    <submittedName>
        <fullName evidence="1">Uncharacterized protein</fullName>
    </submittedName>
</protein>
<dbReference type="AlphaFoldDB" id="A0A8C0WW48"/>
<sequence length="200" mass="22718">MGHLSRDLGEVKEEVCVKDNRGLRFEGTQSGTAASVQDQLTNSLHHRFILPTGHTHIFFLPPHHKLWLHMGKPSLPQECNKPQHMPRTLSLDSHTEFPPMVHCGQASRRKVDCHSLSHLDRRDFSAMARALVPLSLDRHPTATRCKVAVLQHHQDYIQEIIHSQIPLDLTVHSRTIHLIPVLARVSTHSITTAHHIQLII</sequence>
<accession>A0A8C0WW48</accession>
<proteinExistence type="predicted"/>